<comment type="caution">
    <text evidence="2">The sequence shown here is derived from an EMBL/GenBank/DDBJ whole genome shotgun (WGS) entry which is preliminary data.</text>
</comment>
<dbReference type="AlphaFoldDB" id="A0A822XK74"/>
<sequence>MPPLQAVVSMDGSSGSSTPGQDHICFSLNSDQRGAQLITTLLGASTVISSLQGRILSGMQLLVLHLFMGPSHTISMLCP</sequence>
<gene>
    <name evidence="2" type="ORF">HUJ06_019421</name>
</gene>
<proteinExistence type="predicted"/>
<evidence type="ECO:0000313" key="2">
    <source>
        <dbReference type="EMBL" id="DAD17958.1"/>
    </source>
</evidence>
<feature type="region of interest" description="Disordered" evidence="1">
    <location>
        <begin position="1"/>
        <end position="22"/>
    </location>
</feature>
<evidence type="ECO:0000256" key="1">
    <source>
        <dbReference type="SAM" id="MobiDB-lite"/>
    </source>
</evidence>
<reference evidence="2 3" key="1">
    <citation type="journal article" date="2020" name="Mol. Biol. Evol.">
        <title>Distinct Expression and Methylation Patterns for Genes with Different Fates following a Single Whole-Genome Duplication in Flowering Plants.</title>
        <authorList>
            <person name="Shi T."/>
            <person name="Rahmani R.S."/>
            <person name="Gugger P.F."/>
            <person name="Wang M."/>
            <person name="Li H."/>
            <person name="Zhang Y."/>
            <person name="Li Z."/>
            <person name="Wang Q."/>
            <person name="Van de Peer Y."/>
            <person name="Marchal K."/>
            <person name="Chen J."/>
        </authorList>
    </citation>
    <scope>NUCLEOTIDE SEQUENCE [LARGE SCALE GENOMIC DNA]</scope>
    <source>
        <tissue evidence="2">Leaf</tissue>
    </source>
</reference>
<evidence type="ECO:0000313" key="3">
    <source>
        <dbReference type="Proteomes" id="UP000607653"/>
    </source>
</evidence>
<dbReference type="Proteomes" id="UP000607653">
    <property type="component" value="Unassembled WGS sequence"/>
</dbReference>
<keyword evidence="3" id="KW-1185">Reference proteome</keyword>
<protein>
    <submittedName>
        <fullName evidence="2">Uncharacterized protein</fullName>
    </submittedName>
</protein>
<accession>A0A822XK74</accession>
<feature type="compositionally biased region" description="Polar residues" evidence="1">
    <location>
        <begin position="11"/>
        <end position="20"/>
    </location>
</feature>
<organism evidence="2 3">
    <name type="scientific">Nelumbo nucifera</name>
    <name type="common">Sacred lotus</name>
    <dbReference type="NCBI Taxonomy" id="4432"/>
    <lineage>
        <taxon>Eukaryota</taxon>
        <taxon>Viridiplantae</taxon>
        <taxon>Streptophyta</taxon>
        <taxon>Embryophyta</taxon>
        <taxon>Tracheophyta</taxon>
        <taxon>Spermatophyta</taxon>
        <taxon>Magnoliopsida</taxon>
        <taxon>Proteales</taxon>
        <taxon>Nelumbonaceae</taxon>
        <taxon>Nelumbo</taxon>
    </lineage>
</organism>
<dbReference type="EMBL" id="DUZY01000001">
    <property type="protein sequence ID" value="DAD17958.1"/>
    <property type="molecule type" value="Genomic_DNA"/>
</dbReference>
<name>A0A822XK74_NELNU</name>